<dbReference type="KEGG" id="mbd:MEBOL_000720"/>
<dbReference type="Proteomes" id="UP000217289">
    <property type="component" value="Chromosome"/>
</dbReference>
<keyword evidence="1" id="KW-0472">Membrane</keyword>
<evidence type="ECO:0000313" key="3">
    <source>
        <dbReference type="Proteomes" id="UP000217289"/>
    </source>
</evidence>
<evidence type="ECO:0008006" key="4">
    <source>
        <dbReference type="Google" id="ProtNLM"/>
    </source>
</evidence>
<dbReference type="EMBL" id="CP022163">
    <property type="protein sequence ID" value="ATB27282.1"/>
    <property type="molecule type" value="Genomic_DNA"/>
</dbReference>
<gene>
    <name evidence="2" type="ORF">MEBOL_000720</name>
</gene>
<keyword evidence="3" id="KW-1185">Reference proteome</keyword>
<accession>A0A250I7Z4</accession>
<reference evidence="2 3" key="1">
    <citation type="submission" date="2017-06" db="EMBL/GenBank/DDBJ databases">
        <authorList>
            <person name="Kim H.J."/>
            <person name="Triplett B.A."/>
        </authorList>
    </citation>
    <scope>NUCLEOTIDE SEQUENCE [LARGE SCALE GENOMIC DNA]</scope>
    <source>
        <strain evidence="2 3">DSM 14713</strain>
    </source>
</reference>
<protein>
    <recommendedName>
        <fullName evidence="4">Protein kinase</fullName>
    </recommendedName>
</protein>
<evidence type="ECO:0000313" key="2">
    <source>
        <dbReference type="EMBL" id="ATB27282.1"/>
    </source>
</evidence>
<keyword evidence="1" id="KW-1133">Transmembrane helix</keyword>
<proteinExistence type="predicted"/>
<evidence type="ECO:0000256" key="1">
    <source>
        <dbReference type="SAM" id="Phobius"/>
    </source>
</evidence>
<dbReference type="AlphaFoldDB" id="A0A250I7Z4"/>
<name>A0A250I7Z4_9BACT</name>
<sequence>MADVKSGKGVGLGPFELGRRFEEVGPDLGCLHEAWHAETGRPALRFFLSERVDWRPLGRCEVLLVWEPSTSSVTFFVGQAPVTLSSTDLANVLVLASAVYTRVEDTAEAHAHLLSGGSGPAARPSRARRDWRVGAGGFVAGLVLGLGAWFLMSRHDKSLRAAVSGFAYPSDATFLADVDDPGPVSPSYPLPDKPFRNQGTPPCKTKKAAVEINGGCWVELAQKPPCDDEVAEYKGKCYLPTTKGKPLPQSVEP</sequence>
<keyword evidence="1" id="KW-0812">Transmembrane</keyword>
<feature type="transmembrane region" description="Helical" evidence="1">
    <location>
        <begin position="133"/>
        <end position="152"/>
    </location>
</feature>
<organism evidence="2 3">
    <name type="scientific">Melittangium boletus DSM 14713</name>
    <dbReference type="NCBI Taxonomy" id="1294270"/>
    <lineage>
        <taxon>Bacteria</taxon>
        <taxon>Pseudomonadati</taxon>
        <taxon>Myxococcota</taxon>
        <taxon>Myxococcia</taxon>
        <taxon>Myxococcales</taxon>
        <taxon>Cystobacterineae</taxon>
        <taxon>Archangiaceae</taxon>
        <taxon>Melittangium</taxon>
    </lineage>
</organism>